<keyword evidence="8" id="KW-1185">Reference proteome</keyword>
<dbReference type="Gene3D" id="1.10.10.1600">
    <property type="entry name" value="Bacterial DNA polymerase III alpha subunit, thumb domain"/>
    <property type="match status" value="1"/>
</dbReference>
<keyword evidence="1 7" id="KW-0808">Transferase</keyword>
<dbReference type="GO" id="GO:0003887">
    <property type="term" value="F:DNA-directed DNA polymerase activity"/>
    <property type="evidence" value="ECO:0007669"/>
    <property type="project" value="UniProtKB-EC"/>
</dbReference>
<keyword evidence="2 7" id="KW-0548">Nucleotidyltransferase</keyword>
<evidence type="ECO:0000256" key="3">
    <source>
        <dbReference type="ARBA" id="ARBA00022705"/>
    </source>
</evidence>
<dbReference type="CDD" id="cd12113">
    <property type="entry name" value="PHP_PolIIIA_DnaE3"/>
    <property type="match status" value="1"/>
</dbReference>
<organism evidence="7 8">
    <name type="scientific">Anabaenopsis tanganyikae CS-531</name>
    <dbReference type="NCBI Taxonomy" id="2785304"/>
    <lineage>
        <taxon>Bacteria</taxon>
        <taxon>Bacillati</taxon>
        <taxon>Cyanobacteriota</taxon>
        <taxon>Cyanophyceae</taxon>
        <taxon>Nostocales</taxon>
        <taxon>Nodulariaceae</taxon>
        <taxon>Anabaenopsis</taxon>
        <taxon>Anabaenopsis tanganyikae</taxon>
    </lineage>
</organism>
<keyword evidence="4" id="KW-0239">DNA-directed DNA polymerase</keyword>
<comment type="caution">
    <text evidence="7">The sequence shown here is derived from an EMBL/GenBank/DDBJ whole genome shotgun (WGS) entry which is preliminary data.</text>
</comment>
<evidence type="ECO:0000259" key="6">
    <source>
        <dbReference type="SMART" id="SM00481"/>
    </source>
</evidence>
<dbReference type="InterPro" id="IPR041931">
    <property type="entry name" value="DNA_pol3_alpha_thumb_dom"/>
</dbReference>
<dbReference type="NCBIfam" id="NF007079">
    <property type="entry name" value="PRK09532.1"/>
    <property type="match status" value="1"/>
</dbReference>
<dbReference type="Gene3D" id="3.20.20.140">
    <property type="entry name" value="Metal-dependent hydrolases"/>
    <property type="match status" value="1"/>
</dbReference>
<dbReference type="SUPFAM" id="SSF89550">
    <property type="entry name" value="PHP domain-like"/>
    <property type="match status" value="1"/>
</dbReference>
<dbReference type="InterPro" id="IPR011708">
    <property type="entry name" value="DNA_pol3_alpha_NTPase_dom"/>
</dbReference>
<evidence type="ECO:0000256" key="2">
    <source>
        <dbReference type="ARBA" id="ARBA00022695"/>
    </source>
</evidence>
<feature type="domain" description="Hint" evidence="5">
    <location>
        <begin position="773"/>
        <end position="871"/>
    </location>
</feature>
<dbReference type="EC" id="2.7.7.7" evidence="7"/>
<accession>A0ABT6K9E1</accession>
<dbReference type="Gene3D" id="2.170.16.10">
    <property type="entry name" value="Hedgehog/Intein (Hint) domain"/>
    <property type="match status" value="1"/>
</dbReference>
<dbReference type="SUPFAM" id="SSF51294">
    <property type="entry name" value="Hedgehog/intein (Hint) domain"/>
    <property type="match status" value="1"/>
</dbReference>
<dbReference type="CDD" id="cd00081">
    <property type="entry name" value="Hint"/>
    <property type="match status" value="1"/>
</dbReference>
<dbReference type="InterPro" id="IPR004805">
    <property type="entry name" value="DnaE2/DnaE/PolC"/>
</dbReference>
<keyword evidence="3" id="KW-0235">DNA replication</keyword>
<dbReference type="InterPro" id="IPR004013">
    <property type="entry name" value="PHP_dom"/>
</dbReference>
<dbReference type="InterPro" id="IPR003587">
    <property type="entry name" value="Hint_dom_N"/>
</dbReference>
<reference evidence="7 8" key="1">
    <citation type="journal article" date="2023" name="J. Phycol.">
        <title>Chrysosporum ovalisporum is synonymous with the true-branching cyanobacterium Umezakia natans (Nostocales/Aphanizomenonaceae).</title>
        <authorList>
            <person name="McGregor G.B."/>
            <person name="Sendall B.C."/>
            <person name="Niiyama Y."/>
            <person name="Tuji A."/>
            <person name="Willis A."/>
        </authorList>
    </citation>
    <scope>NUCLEOTIDE SEQUENCE [LARGE SCALE GENOMIC DNA]</scope>
    <source>
        <strain evidence="7 8">CS-531</strain>
    </source>
</reference>
<dbReference type="InterPro" id="IPR016195">
    <property type="entry name" value="Pol/histidinol_Pase-like"/>
</dbReference>
<dbReference type="PROSITE" id="PS50817">
    <property type="entry name" value="INTEIN_N_TER"/>
    <property type="match status" value="1"/>
</dbReference>
<dbReference type="PANTHER" id="PTHR32294">
    <property type="entry name" value="DNA POLYMERASE III SUBUNIT ALPHA"/>
    <property type="match status" value="1"/>
</dbReference>
<dbReference type="Pfam" id="PF07733">
    <property type="entry name" value="DNA_pol3_alpha"/>
    <property type="match status" value="1"/>
</dbReference>
<evidence type="ECO:0000313" key="7">
    <source>
        <dbReference type="EMBL" id="MDH6104472.1"/>
    </source>
</evidence>
<dbReference type="Proteomes" id="UP001159386">
    <property type="component" value="Unassembled WGS sequence"/>
</dbReference>
<dbReference type="InterPro" id="IPR003141">
    <property type="entry name" value="Pol/His_phosphatase_N"/>
</dbReference>
<dbReference type="Pfam" id="PF17657">
    <property type="entry name" value="DNA_pol3_finger"/>
    <property type="match status" value="1"/>
</dbReference>
<protein>
    <submittedName>
        <fullName evidence="7">DNA polymerase III subunit alpha</fullName>
        <ecNumber evidence="7">2.7.7.7</ecNumber>
    </submittedName>
</protein>
<dbReference type="EMBL" id="JANQDF010000008">
    <property type="protein sequence ID" value="MDH6104472.1"/>
    <property type="molecule type" value="Genomic_DNA"/>
</dbReference>
<sequence>MSFVPLHIHSDYSLLDGASQLPELVDQAIALGMKAIALTDHGVMYGAVELIKICRSKNIKPIIGNEMYIINGDITKQERRPKYHQVVLAKNTQGYKNLVKITTISHLEGVQGKGIFSRPCINKDLLKQYREGLIVTSACLGGEIPQAILSGRPEIARKIAKWYQELFGDDYYLEIQDHGSQEDRIVNVEIVKIARELGIKFIATNDSHFISCFDVEAHDALLCIQTGQLISEDKRMRYSGTEYLKSAAEMKLLFRDHLPDDVIAEAISTTTEIADKVAVYNIMGEPQIPTPYIPSGHTPDTYAEEVAWQGLLERLNRKSRNEVEPVYRERLEYELKMLQSMGFSTYFLVVWDYIKFARDNNIPVGPGRGSAAGSLVAYAMRITNIDPVHHGLLFERFLNPERKSMPDIDTDFCIEKRDKVIEYVTEKYGKDRVAQIITFNRLTSKSVLKDVARVLNIPYGESDKMAKLIPVVRGKPTKLKVMISDQTPAPEFKEKYDNDPQVRHWVDMAMRIEGTNKTFGVHAAGVVISADPLDEIVPLQRNNDGAVITQYFMEDLESLGLLKMDFLGLRNLTLIQKTIDLIEQSRGYRIDPDEITRQERKSQKILAKGEHTTLPKDVKKSYELLEAGDLEGIFQLESSGMRQIVRDLKPSNIEDISSILALYRPGPLDAGLIPKFINRKHGREVIDYQNSLLEPILNETYGIMVYQEQIMKIAQDMAGYSLGQADLLRRAMGKKKVAEMQKQREKFVDGAAKNGVKKQVAEELFEQMLKFAEYCLSYDTQVLTVEYGLIPIGEIVHKCLECHVYSVDQNGNVYTQPILQWHDRGKQELFEYSLADGSIIRATKDHKFMTTDGQMLPIDEIFNRELDLLQVPGLPV</sequence>
<dbReference type="Pfam" id="PF02811">
    <property type="entry name" value="PHP"/>
    <property type="match status" value="1"/>
</dbReference>
<dbReference type="RefSeq" id="WP_280801409.1">
    <property type="nucleotide sequence ID" value="NZ_JANQDF010000008.1"/>
</dbReference>
<name>A0ABT6K9E1_9CYAN</name>
<dbReference type="SMART" id="SM00306">
    <property type="entry name" value="HintN"/>
    <property type="match status" value="1"/>
</dbReference>
<evidence type="ECO:0000256" key="1">
    <source>
        <dbReference type="ARBA" id="ARBA00022679"/>
    </source>
</evidence>
<dbReference type="SMART" id="SM00481">
    <property type="entry name" value="POLIIIAc"/>
    <property type="match status" value="1"/>
</dbReference>
<dbReference type="PANTHER" id="PTHR32294:SF0">
    <property type="entry name" value="DNA POLYMERASE III SUBUNIT ALPHA"/>
    <property type="match status" value="1"/>
</dbReference>
<feature type="domain" description="Polymerase/histidinol phosphatase N-terminal" evidence="6">
    <location>
        <begin position="4"/>
        <end position="71"/>
    </location>
</feature>
<proteinExistence type="predicted"/>
<evidence type="ECO:0000313" key="8">
    <source>
        <dbReference type="Proteomes" id="UP001159386"/>
    </source>
</evidence>
<dbReference type="InterPro" id="IPR040982">
    <property type="entry name" value="DNA_pol3_finger"/>
</dbReference>
<dbReference type="InterPro" id="IPR036844">
    <property type="entry name" value="Hint_dom_sf"/>
</dbReference>
<dbReference type="NCBIfam" id="TIGR01445">
    <property type="entry name" value="intein_Nterm"/>
    <property type="match status" value="1"/>
</dbReference>
<dbReference type="NCBIfam" id="TIGR00594">
    <property type="entry name" value="polc"/>
    <property type="match status" value="1"/>
</dbReference>
<gene>
    <name evidence="7" type="ORF">NWP22_01000</name>
</gene>
<dbReference type="InterPro" id="IPR006141">
    <property type="entry name" value="Intein_N"/>
</dbReference>
<evidence type="ECO:0000259" key="5">
    <source>
        <dbReference type="SMART" id="SM00306"/>
    </source>
</evidence>
<evidence type="ECO:0000256" key="4">
    <source>
        <dbReference type="ARBA" id="ARBA00022932"/>
    </source>
</evidence>